<name>A0A7S3M2J3_9STRA</name>
<dbReference type="EMBL" id="HBIC01012972">
    <property type="protein sequence ID" value="CAE0277633.1"/>
    <property type="molecule type" value="Transcribed_RNA"/>
</dbReference>
<dbReference type="PANTHER" id="PTHR12911:SF8">
    <property type="entry name" value="KLAROID PROTEIN-RELATED"/>
    <property type="match status" value="1"/>
</dbReference>
<feature type="transmembrane region" description="Helical" evidence="6">
    <location>
        <begin position="28"/>
        <end position="47"/>
    </location>
</feature>
<feature type="domain" description="SUN" evidence="7">
    <location>
        <begin position="416"/>
        <end position="614"/>
    </location>
</feature>
<feature type="region of interest" description="Disordered" evidence="5">
    <location>
        <begin position="1"/>
        <end position="20"/>
    </location>
</feature>
<evidence type="ECO:0000313" key="8">
    <source>
        <dbReference type="EMBL" id="CAE0277633.1"/>
    </source>
</evidence>
<dbReference type="Pfam" id="PF07738">
    <property type="entry name" value="Sad1_UNC"/>
    <property type="match status" value="1"/>
</dbReference>
<evidence type="ECO:0000259" key="7">
    <source>
        <dbReference type="PROSITE" id="PS51469"/>
    </source>
</evidence>
<organism evidence="8">
    <name type="scientific">Spumella elongata</name>
    <dbReference type="NCBI Taxonomy" id="89044"/>
    <lineage>
        <taxon>Eukaryota</taxon>
        <taxon>Sar</taxon>
        <taxon>Stramenopiles</taxon>
        <taxon>Ochrophyta</taxon>
        <taxon>Chrysophyceae</taxon>
        <taxon>Chromulinales</taxon>
        <taxon>Chromulinaceae</taxon>
        <taxon>Spumella</taxon>
    </lineage>
</organism>
<dbReference type="PROSITE" id="PS51469">
    <property type="entry name" value="SUN"/>
    <property type="match status" value="1"/>
</dbReference>
<keyword evidence="4 6" id="KW-0472">Membrane</keyword>
<reference evidence="8" key="1">
    <citation type="submission" date="2021-01" db="EMBL/GenBank/DDBJ databases">
        <authorList>
            <person name="Corre E."/>
            <person name="Pelletier E."/>
            <person name="Niang G."/>
            <person name="Scheremetjew M."/>
            <person name="Finn R."/>
            <person name="Kale V."/>
            <person name="Holt S."/>
            <person name="Cochrane G."/>
            <person name="Meng A."/>
            <person name="Brown T."/>
            <person name="Cohen L."/>
        </authorList>
    </citation>
    <scope>NUCLEOTIDE SEQUENCE</scope>
    <source>
        <strain evidence="8">CCAP 955/1</strain>
    </source>
</reference>
<evidence type="ECO:0000256" key="5">
    <source>
        <dbReference type="SAM" id="MobiDB-lite"/>
    </source>
</evidence>
<dbReference type="GO" id="GO:0043495">
    <property type="term" value="F:protein-membrane adaptor activity"/>
    <property type="evidence" value="ECO:0007669"/>
    <property type="project" value="TreeGrafter"/>
</dbReference>
<keyword evidence="2 6" id="KW-0812">Transmembrane</keyword>
<dbReference type="PANTHER" id="PTHR12911">
    <property type="entry name" value="SAD1/UNC-84-LIKE PROTEIN-RELATED"/>
    <property type="match status" value="1"/>
</dbReference>
<proteinExistence type="predicted"/>
<dbReference type="GO" id="GO:0005635">
    <property type="term" value="C:nuclear envelope"/>
    <property type="evidence" value="ECO:0007669"/>
    <property type="project" value="UniProtKB-ARBA"/>
</dbReference>
<gene>
    <name evidence="8" type="ORF">SELO1098_LOCUS6463</name>
</gene>
<protein>
    <recommendedName>
        <fullName evidence="7">SUN domain-containing protein</fullName>
    </recommendedName>
</protein>
<sequence>MHTHQHNNGVTHGADENGDKASSVKSRLITTFLIVAFFGACSTYPILSGKMKEFGNPICSQEPTTCPVQPDVICTSNNTEAINLLQEQLDTSNANIAYLVQLANGLQTTVNTYEVPTCSLSSALDDKINELRTRQELLSESVLALSQQIVSAQHSQEVAIRAALDKQNNIQDGHKVVADNLLSDMGVLRSTFEAQQAQYMQLGALATLSQSIAQEVNILDQKLSQTEDITTRIESLQKTVSNFSCPAPILPVLVVPPSVECPLLELPEAIALSSVDDLETKIEVDVKPLTPRVLKEAPKDCILIPDAQRLVTQLVSSEVELLTQNLTQYTAQVTVESAQAISVAAGDATLHALRSFLEESVEQHEKLQAEKDHHLAQQAAIAAPPTTVPAPSSKVPVPAAAGPAIPELDFALLSAGTQVLADDTSATYFPSQWRLDQRLQRGLDYLGLPVNILSEGDSGSGSGNIGGVVNKVFDVLNLHKTVGVPEDALVPSTKPGHCWPMQGQSGNLTLLMRGAVMIESVSIDHTSSGDRSSAPKDFEVYGLVDAGRGVARLIAKGRYEINGTSAAVQNFQVIDDSHRQADQPFQAVSLRVLSNHGNPSFTCLYRFRVHGIPLP</sequence>
<dbReference type="Gene3D" id="2.60.120.260">
    <property type="entry name" value="Galactose-binding domain-like"/>
    <property type="match status" value="1"/>
</dbReference>
<dbReference type="GO" id="GO:0016020">
    <property type="term" value="C:membrane"/>
    <property type="evidence" value="ECO:0007669"/>
    <property type="project" value="UniProtKB-SubCell"/>
</dbReference>
<feature type="compositionally biased region" description="Polar residues" evidence="5">
    <location>
        <begin position="1"/>
        <end position="10"/>
    </location>
</feature>
<keyword evidence="3 6" id="KW-1133">Transmembrane helix</keyword>
<evidence type="ECO:0000256" key="3">
    <source>
        <dbReference type="ARBA" id="ARBA00022989"/>
    </source>
</evidence>
<evidence type="ECO:0000256" key="4">
    <source>
        <dbReference type="ARBA" id="ARBA00023136"/>
    </source>
</evidence>
<accession>A0A7S3M2J3</accession>
<evidence type="ECO:0000256" key="2">
    <source>
        <dbReference type="ARBA" id="ARBA00022692"/>
    </source>
</evidence>
<dbReference type="InterPro" id="IPR045119">
    <property type="entry name" value="SUN1-5"/>
</dbReference>
<evidence type="ECO:0000256" key="1">
    <source>
        <dbReference type="ARBA" id="ARBA00004370"/>
    </source>
</evidence>
<comment type="subcellular location">
    <subcellularLocation>
        <location evidence="1">Membrane</location>
    </subcellularLocation>
</comment>
<dbReference type="AlphaFoldDB" id="A0A7S3M2J3"/>
<evidence type="ECO:0000256" key="6">
    <source>
        <dbReference type="SAM" id="Phobius"/>
    </source>
</evidence>
<dbReference type="InterPro" id="IPR012919">
    <property type="entry name" value="SUN_dom"/>
</dbReference>